<comment type="caution">
    <text evidence="1">The sequence shown here is derived from an EMBL/GenBank/DDBJ whole genome shotgun (WGS) entry which is preliminary data.</text>
</comment>
<evidence type="ECO:0000313" key="2">
    <source>
        <dbReference type="Proteomes" id="UP001341840"/>
    </source>
</evidence>
<feature type="non-terminal residue" evidence="1">
    <location>
        <position position="78"/>
    </location>
</feature>
<dbReference type="EMBL" id="JASCZI010124551">
    <property type="protein sequence ID" value="MED6165997.1"/>
    <property type="molecule type" value="Genomic_DNA"/>
</dbReference>
<reference evidence="1 2" key="1">
    <citation type="journal article" date="2023" name="Plants (Basel)">
        <title>Bridging the Gap: Combining Genomics and Transcriptomics Approaches to Understand Stylosanthes scabra, an Orphan Legume from the Brazilian Caatinga.</title>
        <authorList>
            <person name="Ferreira-Neto J.R.C."/>
            <person name="da Silva M.D."/>
            <person name="Binneck E."/>
            <person name="de Melo N.F."/>
            <person name="da Silva R.H."/>
            <person name="de Melo A.L.T.M."/>
            <person name="Pandolfi V."/>
            <person name="Bustamante F.O."/>
            <person name="Brasileiro-Vidal A.C."/>
            <person name="Benko-Iseppon A.M."/>
        </authorList>
    </citation>
    <scope>NUCLEOTIDE SEQUENCE [LARGE SCALE GENOMIC DNA]</scope>
    <source>
        <tissue evidence="1">Leaves</tissue>
    </source>
</reference>
<evidence type="ECO:0000313" key="1">
    <source>
        <dbReference type="EMBL" id="MED6165997.1"/>
    </source>
</evidence>
<name>A0ABU6UXD1_9FABA</name>
<sequence>MVSSSSVSILDNYCFQSAFNEELYNTIMKNKKVISEVCFDLMDDEYPEIENRLLYMAGEDWQPPNLKLVRRSFMSSML</sequence>
<organism evidence="1 2">
    <name type="scientific">Stylosanthes scabra</name>
    <dbReference type="NCBI Taxonomy" id="79078"/>
    <lineage>
        <taxon>Eukaryota</taxon>
        <taxon>Viridiplantae</taxon>
        <taxon>Streptophyta</taxon>
        <taxon>Embryophyta</taxon>
        <taxon>Tracheophyta</taxon>
        <taxon>Spermatophyta</taxon>
        <taxon>Magnoliopsida</taxon>
        <taxon>eudicotyledons</taxon>
        <taxon>Gunneridae</taxon>
        <taxon>Pentapetalae</taxon>
        <taxon>rosids</taxon>
        <taxon>fabids</taxon>
        <taxon>Fabales</taxon>
        <taxon>Fabaceae</taxon>
        <taxon>Papilionoideae</taxon>
        <taxon>50 kb inversion clade</taxon>
        <taxon>dalbergioids sensu lato</taxon>
        <taxon>Dalbergieae</taxon>
        <taxon>Pterocarpus clade</taxon>
        <taxon>Stylosanthes</taxon>
    </lineage>
</organism>
<proteinExistence type="predicted"/>
<gene>
    <name evidence="1" type="ORF">PIB30_104902</name>
</gene>
<protein>
    <submittedName>
        <fullName evidence="1">Uncharacterized protein</fullName>
    </submittedName>
</protein>
<accession>A0ABU6UXD1</accession>
<keyword evidence="2" id="KW-1185">Reference proteome</keyword>
<dbReference type="Proteomes" id="UP001341840">
    <property type="component" value="Unassembled WGS sequence"/>
</dbReference>